<dbReference type="Proteomes" id="UP000183832">
    <property type="component" value="Unassembled WGS sequence"/>
</dbReference>
<dbReference type="AlphaFoldDB" id="A0A1J1HIX5"/>
<gene>
    <name evidence="1" type="ORF">CLUMA_CG001751</name>
</gene>
<accession>A0A1J1HIX5</accession>
<name>A0A1J1HIX5_9DIPT</name>
<dbReference type="EMBL" id="CVRI01000006">
    <property type="protein sequence ID" value="CRK87965.1"/>
    <property type="molecule type" value="Genomic_DNA"/>
</dbReference>
<proteinExistence type="predicted"/>
<protein>
    <submittedName>
        <fullName evidence="1">CLUMA_CG001751, isoform A</fullName>
    </submittedName>
</protein>
<reference evidence="1 2" key="1">
    <citation type="submission" date="2015-04" db="EMBL/GenBank/DDBJ databases">
        <authorList>
            <person name="Syromyatnikov M.Y."/>
            <person name="Popov V.N."/>
        </authorList>
    </citation>
    <scope>NUCLEOTIDE SEQUENCE [LARGE SCALE GENOMIC DNA]</scope>
</reference>
<evidence type="ECO:0000313" key="2">
    <source>
        <dbReference type="Proteomes" id="UP000183832"/>
    </source>
</evidence>
<organism evidence="1 2">
    <name type="scientific">Clunio marinus</name>
    <dbReference type="NCBI Taxonomy" id="568069"/>
    <lineage>
        <taxon>Eukaryota</taxon>
        <taxon>Metazoa</taxon>
        <taxon>Ecdysozoa</taxon>
        <taxon>Arthropoda</taxon>
        <taxon>Hexapoda</taxon>
        <taxon>Insecta</taxon>
        <taxon>Pterygota</taxon>
        <taxon>Neoptera</taxon>
        <taxon>Endopterygota</taxon>
        <taxon>Diptera</taxon>
        <taxon>Nematocera</taxon>
        <taxon>Chironomoidea</taxon>
        <taxon>Chironomidae</taxon>
        <taxon>Clunio</taxon>
    </lineage>
</organism>
<keyword evidence="2" id="KW-1185">Reference proteome</keyword>
<sequence>MSLDDKVVFHWWLLRVYDSFEKKTRAFGMLSISAATQHSQKHVFVCHFIKTSKQQNLDEHDRMSNEFFSTASSKDIL</sequence>
<evidence type="ECO:0000313" key="1">
    <source>
        <dbReference type="EMBL" id="CRK87965.1"/>
    </source>
</evidence>